<dbReference type="InterPro" id="IPR008807">
    <property type="entry name" value="ROS_MUCR"/>
</dbReference>
<comment type="similarity">
    <text evidence="1">Belongs to the ros/MucR family.</text>
</comment>
<dbReference type="EMBL" id="MLCA01000011">
    <property type="protein sequence ID" value="MEE7493103.1"/>
    <property type="molecule type" value="Genomic_DNA"/>
</dbReference>
<dbReference type="Pfam" id="PF05443">
    <property type="entry name" value="ROS_MUCR"/>
    <property type="match status" value="1"/>
</dbReference>
<evidence type="ECO:0000313" key="3">
    <source>
        <dbReference type="Proteomes" id="UP001355206"/>
    </source>
</evidence>
<evidence type="ECO:0000313" key="2">
    <source>
        <dbReference type="EMBL" id="MEE7493103.1"/>
    </source>
</evidence>
<accession>A0ABU7TTH5</accession>
<reference evidence="2 3" key="1">
    <citation type="journal article" date="2012" name="Genet. Mol. Biol.">
        <title>Analysis of 16S rRNA and mxaF genes revealing insights into Methylobacterium niche-specific plant association.</title>
        <authorList>
            <person name="Dourado M.N."/>
            <person name="Andreote F.D."/>
            <person name="Dini-Andreote F."/>
            <person name="Conti R."/>
            <person name="Araujo J.M."/>
            <person name="Araujo W.L."/>
        </authorList>
    </citation>
    <scope>NUCLEOTIDE SEQUENCE [LARGE SCALE GENOMIC DNA]</scope>
    <source>
        <strain evidence="2 3">TC3-10</strain>
    </source>
</reference>
<organism evidence="2 3">
    <name type="scientific">Methylobacterium oryzae</name>
    <dbReference type="NCBI Taxonomy" id="334852"/>
    <lineage>
        <taxon>Bacteria</taxon>
        <taxon>Pseudomonadati</taxon>
        <taxon>Pseudomonadota</taxon>
        <taxon>Alphaproteobacteria</taxon>
        <taxon>Hyphomicrobiales</taxon>
        <taxon>Methylobacteriaceae</taxon>
        <taxon>Methylobacterium</taxon>
    </lineage>
</organism>
<dbReference type="Proteomes" id="UP001355206">
    <property type="component" value="Unassembled WGS sequence"/>
</dbReference>
<dbReference type="Gene3D" id="1.10.10.1550">
    <property type="entry name" value="ROS/MUCR transcriptional regulator protein"/>
    <property type="match status" value="1"/>
</dbReference>
<dbReference type="InterPro" id="IPR041920">
    <property type="entry name" value="ROS/MUCR_sf"/>
</dbReference>
<dbReference type="RefSeq" id="WP_331303406.1">
    <property type="nucleotide sequence ID" value="NZ_MLCA01000011.1"/>
</dbReference>
<proteinExistence type="inferred from homology"/>
<keyword evidence="3" id="KW-1185">Reference proteome</keyword>
<sequence length="144" mass="15439">MTSDGETIDYTQMAVDIVSAYVAYNHVAVSELPELIIRMREAVANLGGSNAAAATPVERPTAAAIRRSVTHEALISFEDGKTYKTLKRHLAACGLTPDAYRSKWGLPADYPMVAPGYAERRSQLAKGFGLGRLQRAAASEPVAS</sequence>
<gene>
    <name evidence="2" type="ORF">MOTC310_22635</name>
</gene>
<comment type="caution">
    <text evidence="2">The sequence shown here is derived from an EMBL/GenBank/DDBJ whole genome shotgun (WGS) entry which is preliminary data.</text>
</comment>
<name>A0ABU7TTH5_9HYPH</name>
<protein>
    <submittedName>
        <fullName evidence="2">MucR family transcriptional regulator</fullName>
    </submittedName>
</protein>
<evidence type="ECO:0000256" key="1">
    <source>
        <dbReference type="ARBA" id="ARBA00007031"/>
    </source>
</evidence>